<feature type="transmembrane region" description="Helical" evidence="1">
    <location>
        <begin position="12"/>
        <end position="35"/>
    </location>
</feature>
<keyword evidence="1" id="KW-1133">Transmembrane helix</keyword>
<dbReference type="EMBL" id="BDDM01000075">
    <property type="protein sequence ID" value="GAT78039.1"/>
    <property type="molecule type" value="Genomic_DNA"/>
</dbReference>
<keyword evidence="1" id="KW-0472">Membrane</keyword>
<sequence length="36" mass="4449">RKKCEVIVIDIIYYLLKNLFIILIFYIDLLFFLLIL</sequence>
<accession>A0A161M6Q7</accession>
<dbReference type="Proteomes" id="UP000092731">
    <property type="component" value="Unassembled WGS sequence"/>
</dbReference>
<evidence type="ECO:0000313" key="3">
    <source>
        <dbReference type="Proteomes" id="UP000092731"/>
    </source>
</evidence>
<gene>
    <name evidence="2" type="ORF">EHRUM3_02460</name>
</gene>
<evidence type="ECO:0000313" key="2">
    <source>
        <dbReference type="EMBL" id="GAT78039.1"/>
    </source>
</evidence>
<name>A0A161M6Q7_EHRRU</name>
<protein>
    <submittedName>
        <fullName evidence="2">Uncharacterized protein</fullName>
    </submittedName>
</protein>
<dbReference type="AlphaFoldDB" id="A0A161M6Q7"/>
<organism evidence="2 3">
    <name type="scientific">Ehrlichia ruminantium</name>
    <name type="common">heartwater rickettsia</name>
    <name type="synonym">Cowdria ruminantium</name>
    <dbReference type="NCBI Taxonomy" id="779"/>
    <lineage>
        <taxon>Bacteria</taxon>
        <taxon>Pseudomonadati</taxon>
        <taxon>Pseudomonadota</taxon>
        <taxon>Alphaproteobacteria</taxon>
        <taxon>Rickettsiales</taxon>
        <taxon>Anaplasmataceae</taxon>
        <taxon>Ehrlichia</taxon>
    </lineage>
</organism>
<keyword evidence="1" id="KW-0812">Transmembrane</keyword>
<comment type="caution">
    <text evidence="2">The sequence shown here is derived from an EMBL/GenBank/DDBJ whole genome shotgun (WGS) entry which is preliminary data.</text>
</comment>
<proteinExistence type="predicted"/>
<feature type="non-terminal residue" evidence="2">
    <location>
        <position position="1"/>
    </location>
</feature>
<reference evidence="3" key="1">
    <citation type="submission" date="2016-05" db="EMBL/GenBank/DDBJ databases">
        <title>Draft genome sequences of four strains of Ehrlichia ruminantium, a tick-borne pathogen of ruminants, isolated from Zimbabwe, The Gambia and Ghana.</title>
        <authorList>
            <person name="Nakao R."/>
            <person name="Jongejan F."/>
            <person name="Sugimoto C."/>
        </authorList>
    </citation>
    <scope>NUCLEOTIDE SEQUENCE [LARGE SCALE GENOMIC DNA]</scope>
    <source>
        <strain evidence="3">Pokoase 417</strain>
    </source>
</reference>
<evidence type="ECO:0000256" key="1">
    <source>
        <dbReference type="SAM" id="Phobius"/>
    </source>
</evidence>